<evidence type="ECO:0000259" key="1">
    <source>
        <dbReference type="Pfam" id="PF18739"/>
    </source>
</evidence>
<feature type="domain" description="ApeA N-terminal" evidence="2">
    <location>
        <begin position="6"/>
        <end position="270"/>
    </location>
</feature>
<feature type="domain" description="Apea-like HEPN" evidence="1">
    <location>
        <begin position="311"/>
        <end position="399"/>
    </location>
</feature>
<dbReference type="InterPro" id="IPR041223">
    <property type="entry name" value="ApeA_NTD"/>
</dbReference>
<evidence type="ECO:0000259" key="2">
    <source>
        <dbReference type="Pfam" id="PF18862"/>
    </source>
</evidence>
<dbReference type="EMBL" id="JARFVB010000007">
    <property type="protein sequence ID" value="MDF0716962.1"/>
    <property type="molecule type" value="Genomic_DNA"/>
</dbReference>
<evidence type="ECO:0000313" key="3">
    <source>
        <dbReference type="EMBL" id="MDF0716962.1"/>
    </source>
</evidence>
<dbReference type="InterPro" id="IPR041229">
    <property type="entry name" value="HEPN_Apea"/>
</dbReference>
<keyword evidence="4" id="KW-1185">Reference proteome</keyword>
<proteinExistence type="predicted"/>
<name>A0ABT5Y0J4_9FLAO</name>
<sequence length="419" mass="49477">MDKPFEYKGKWFLPHQDEEEAVAGILKYRPNKGLTLELIGKFEGEDEIEIIYGVIGSGKAVTLYNSFIIKQEFMLSEMEMSTYLSNVCFIGGWFDGKSDLMFNKAKVSYAHLDDWLNISSGFNIKHDYTEFRTQIEYVLPQFKKIQVEDSFSLTINPTAKGPSRRLIQKDASIVQKIYMVFETKRKTHYDEYLKRIFHFQNFLTVATQHPIFIKELSMFFKVKGDSKRHEAKVYFQLTHIPQQKEELFPFDMILPYREIKDDFETIIKKWFGFREQLETSLHPYTSVFYAPFLYISDKFLNLSRSLEAYHRDFINGSHVSFVDRCKKVVKSNSRIYNPTLKIVSIPIFAKNIKNFRNDFTHSNPLTSRGKKYLKTHKFSEYLKVIMAVAFLVEMGVDKKILKNKINTSRLYVHMRHKLK</sequence>
<dbReference type="RefSeq" id="WP_275616132.1">
    <property type="nucleotide sequence ID" value="NZ_JARFVB010000007.1"/>
</dbReference>
<dbReference type="Pfam" id="PF18739">
    <property type="entry name" value="HEPN_Apea"/>
    <property type="match status" value="1"/>
</dbReference>
<gene>
    <name evidence="3" type="ORF">PY092_12440</name>
</gene>
<comment type="caution">
    <text evidence="3">The sequence shown here is derived from an EMBL/GenBank/DDBJ whole genome shotgun (WGS) entry which is preliminary data.</text>
</comment>
<dbReference type="Pfam" id="PF18862">
    <property type="entry name" value="ApeA_NTD1"/>
    <property type="match status" value="1"/>
</dbReference>
<protein>
    <recommendedName>
        <fullName evidence="5">ApeA N-terminal domain-containing protein</fullName>
    </recommendedName>
</protein>
<organism evidence="3 4">
    <name type="scientific">Flagellimonas yonaguniensis</name>
    <dbReference type="NCBI Taxonomy" id="3031325"/>
    <lineage>
        <taxon>Bacteria</taxon>
        <taxon>Pseudomonadati</taxon>
        <taxon>Bacteroidota</taxon>
        <taxon>Flavobacteriia</taxon>
        <taxon>Flavobacteriales</taxon>
        <taxon>Flavobacteriaceae</taxon>
        <taxon>Flagellimonas</taxon>
    </lineage>
</organism>
<dbReference type="Proteomes" id="UP001221366">
    <property type="component" value="Unassembled WGS sequence"/>
</dbReference>
<evidence type="ECO:0000313" key="4">
    <source>
        <dbReference type="Proteomes" id="UP001221366"/>
    </source>
</evidence>
<evidence type="ECO:0008006" key="5">
    <source>
        <dbReference type="Google" id="ProtNLM"/>
    </source>
</evidence>
<accession>A0ABT5Y0J4</accession>
<reference evidence="3 4" key="1">
    <citation type="submission" date="2023-03" db="EMBL/GenBank/DDBJ databases">
        <title>Muricauda XX sp. nov. and Muricauda XXX sp. nov., two novel species isolated from Okinawa Trough.</title>
        <authorList>
            <person name="Cao W."/>
            <person name="Deng X."/>
        </authorList>
    </citation>
    <scope>NUCLEOTIDE SEQUENCE [LARGE SCALE GENOMIC DNA]</scope>
    <source>
        <strain evidence="3 4">334s03</strain>
    </source>
</reference>